<dbReference type="OrthoDB" id="7594837at2"/>
<dbReference type="NCBIfam" id="NF047636">
    <property type="entry name" value="CC_3452_fam"/>
    <property type="match status" value="1"/>
</dbReference>
<accession>A0A845B431</accession>
<dbReference type="Proteomes" id="UP000431922">
    <property type="component" value="Unassembled WGS sequence"/>
</dbReference>
<feature type="signal peptide" evidence="1">
    <location>
        <begin position="1"/>
        <end position="27"/>
    </location>
</feature>
<evidence type="ECO:0000313" key="2">
    <source>
        <dbReference type="EMBL" id="MXP44177.1"/>
    </source>
</evidence>
<dbReference type="InterPro" id="IPR058067">
    <property type="entry name" value="CC_3452-like"/>
</dbReference>
<dbReference type="EMBL" id="WTYL01000002">
    <property type="protein sequence ID" value="MXP44177.1"/>
    <property type="molecule type" value="Genomic_DNA"/>
</dbReference>
<sequence length="114" mass="11963">MTFSLPKFRSFSAVTLALVWTSLTFGAALTPVETQARAATPYYTAEFAAPAAEERAIIGGVVWQCAGTTCLAAKASSRPVTLCKRVARELGEITSFTAGNKALEADELAACNGK</sequence>
<name>A0A845B431_9SPHN</name>
<organism evidence="2 3">
    <name type="scientific">Allopontixanthobacter sediminis</name>
    <dbReference type="NCBI Taxonomy" id="1689985"/>
    <lineage>
        <taxon>Bacteria</taxon>
        <taxon>Pseudomonadati</taxon>
        <taxon>Pseudomonadota</taxon>
        <taxon>Alphaproteobacteria</taxon>
        <taxon>Sphingomonadales</taxon>
        <taxon>Erythrobacteraceae</taxon>
        <taxon>Allopontixanthobacter</taxon>
    </lineage>
</organism>
<dbReference type="Pfam" id="PF26624">
    <property type="entry name" value="DUF8200"/>
    <property type="match status" value="1"/>
</dbReference>
<comment type="caution">
    <text evidence="2">The sequence shown here is derived from an EMBL/GenBank/DDBJ whole genome shotgun (WGS) entry which is preliminary data.</text>
</comment>
<evidence type="ECO:0000256" key="1">
    <source>
        <dbReference type="SAM" id="SignalP"/>
    </source>
</evidence>
<keyword evidence="3" id="KW-1185">Reference proteome</keyword>
<dbReference type="AlphaFoldDB" id="A0A845B431"/>
<reference evidence="2 3" key="1">
    <citation type="submission" date="2019-12" db="EMBL/GenBank/DDBJ databases">
        <title>Genomic-based taxomic classification of the family Erythrobacteraceae.</title>
        <authorList>
            <person name="Xu L."/>
        </authorList>
    </citation>
    <scope>NUCLEOTIDE SEQUENCE [LARGE SCALE GENOMIC DNA]</scope>
    <source>
        <strain evidence="2 3">KCTC 42453</strain>
    </source>
</reference>
<evidence type="ECO:0000313" key="3">
    <source>
        <dbReference type="Proteomes" id="UP000431922"/>
    </source>
</evidence>
<gene>
    <name evidence="2" type="ORF">GRI65_06890</name>
</gene>
<protein>
    <submittedName>
        <fullName evidence="2">Uncharacterized protein</fullName>
    </submittedName>
</protein>
<keyword evidence="1" id="KW-0732">Signal</keyword>
<dbReference type="RefSeq" id="WP_160755804.1">
    <property type="nucleotide sequence ID" value="NZ_WTYL01000002.1"/>
</dbReference>
<feature type="chain" id="PRO_5033013485" evidence="1">
    <location>
        <begin position="28"/>
        <end position="114"/>
    </location>
</feature>
<dbReference type="InterPro" id="IPR058513">
    <property type="entry name" value="DUF8200"/>
</dbReference>
<proteinExistence type="predicted"/>